<dbReference type="SUPFAM" id="SSF53613">
    <property type="entry name" value="Ribokinase-like"/>
    <property type="match status" value="1"/>
</dbReference>
<dbReference type="AlphaFoldDB" id="A0A1H9U921"/>
<dbReference type="PROSITE" id="PS00583">
    <property type="entry name" value="PFKB_KINASES_1"/>
    <property type="match status" value="1"/>
</dbReference>
<evidence type="ECO:0000256" key="1">
    <source>
        <dbReference type="ARBA" id="ARBA00022679"/>
    </source>
</evidence>
<evidence type="ECO:0000313" key="5">
    <source>
        <dbReference type="Proteomes" id="UP000198948"/>
    </source>
</evidence>
<dbReference type="Gene3D" id="1.10.10.10">
    <property type="entry name" value="Winged helix-like DNA-binding domain superfamily/Winged helix DNA-binding domain"/>
    <property type="match status" value="1"/>
</dbReference>
<keyword evidence="2 4" id="KW-0418">Kinase</keyword>
<dbReference type="InterPro" id="IPR036388">
    <property type="entry name" value="WH-like_DNA-bd_sf"/>
</dbReference>
<dbReference type="InterPro" id="IPR002173">
    <property type="entry name" value="Carboh/pur_kinase_PfkB_CS"/>
</dbReference>
<dbReference type="PANTHER" id="PTHR10584">
    <property type="entry name" value="SUGAR KINASE"/>
    <property type="match status" value="1"/>
</dbReference>
<organism evidence="4 5">
    <name type="scientific">Isobaculum melis</name>
    <dbReference type="NCBI Taxonomy" id="142588"/>
    <lineage>
        <taxon>Bacteria</taxon>
        <taxon>Bacillati</taxon>
        <taxon>Bacillota</taxon>
        <taxon>Bacilli</taxon>
        <taxon>Lactobacillales</taxon>
        <taxon>Carnobacteriaceae</taxon>
        <taxon>Isobaculum</taxon>
    </lineage>
</organism>
<dbReference type="CDD" id="cd01941">
    <property type="entry name" value="YeiC_kinase_like"/>
    <property type="match status" value="1"/>
</dbReference>
<protein>
    <submittedName>
        <fullName evidence="4">Pseudouridine kinase</fullName>
    </submittedName>
</protein>
<dbReference type="PANTHER" id="PTHR10584:SF166">
    <property type="entry name" value="RIBOKINASE"/>
    <property type="match status" value="1"/>
</dbReference>
<dbReference type="InterPro" id="IPR036390">
    <property type="entry name" value="WH_DNA-bd_sf"/>
</dbReference>
<accession>A0A1H9U921</accession>
<gene>
    <name evidence="4" type="ORF">SAMN04488559_1242</name>
</gene>
<dbReference type="SUPFAM" id="SSF46785">
    <property type="entry name" value="Winged helix' DNA-binding domain"/>
    <property type="match status" value="1"/>
</dbReference>
<dbReference type="OrthoDB" id="9806249at2"/>
<dbReference type="RefSeq" id="WP_092653906.1">
    <property type="nucleotide sequence ID" value="NZ_FOHA01000024.1"/>
</dbReference>
<reference evidence="4 5" key="1">
    <citation type="submission" date="2016-10" db="EMBL/GenBank/DDBJ databases">
        <authorList>
            <person name="de Groot N.N."/>
        </authorList>
    </citation>
    <scope>NUCLEOTIDE SEQUENCE [LARGE SCALE GENOMIC DNA]</scope>
    <source>
        <strain evidence="4 5">DSM 13760</strain>
    </source>
</reference>
<dbReference type="InterPro" id="IPR011611">
    <property type="entry name" value="PfkB_dom"/>
</dbReference>
<dbReference type="Pfam" id="PF13412">
    <property type="entry name" value="HTH_24"/>
    <property type="match status" value="1"/>
</dbReference>
<dbReference type="InterPro" id="IPR029056">
    <property type="entry name" value="Ribokinase-like"/>
</dbReference>
<name>A0A1H9U921_9LACT</name>
<dbReference type="Gene3D" id="3.40.1190.20">
    <property type="match status" value="1"/>
</dbReference>
<feature type="domain" description="Carbohydrate kinase PfkB" evidence="3">
    <location>
        <begin position="63"/>
        <end position="350"/>
    </location>
</feature>
<evidence type="ECO:0000259" key="3">
    <source>
        <dbReference type="Pfam" id="PF00294"/>
    </source>
</evidence>
<dbReference type="STRING" id="142588.SAMN04488559_1242"/>
<evidence type="ECO:0000256" key="2">
    <source>
        <dbReference type="ARBA" id="ARBA00022777"/>
    </source>
</evidence>
<dbReference type="EMBL" id="FOHA01000024">
    <property type="protein sequence ID" value="SES05832.1"/>
    <property type="molecule type" value="Genomic_DNA"/>
</dbReference>
<sequence>MTLTNREKEIIQLIRNKPMISQQEIANALEITRASVAVHITNMMKKGYILGKEYVLNDDNYTIAIGGANMDISGFPTSQLIEHDSNPGKVKLSSGGVARNIAENLVHLGNRVKLVTTLGNDLYGKRIIEDAQAVGLDMQDSFILSDMATSTYVSIMDADGDMHVSINHMDIMDHLDVEMITSKRHLIESARTIILDTNIPETVIDFMMTKYHDHRIFVDPVSSKKALKIKKHLKHIHILKPNRIEAEILSGIKIKTEADVKKAANYFIRQGVGKVFISLGSEGVYYADKKKQGKFTPKPQPLINANGAGDAFSAGLIYTDLLEYDIEDMAKFGSAAAVVALQHENTINPSLSIETVEKALKNIS</sequence>
<proteinExistence type="predicted"/>
<evidence type="ECO:0000313" key="4">
    <source>
        <dbReference type="EMBL" id="SES05832.1"/>
    </source>
</evidence>
<keyword evidence="1" id="KW-0808">Transferase</keyword>
<dbReference type="Pfam" id="PF00294">
    <property type="entry name" value="PfkB"/>
    <property type="match status" value="1"/>
</dbReference>
<dbReference type="Proteomes" id="UP000198948">
    <property type="component" value="Unassembled WGS sequence"/>
</dbReference>
<dbReference type="GO" id="GO:0016301">
    <property type="term" value="F:kinase activity"/>
    <property type="evidence" value="ECO:0007669"/>
    <property type="project" value="UniProtKB-KW"/>
</dbReference>
<keyword evidence="5" id="KW-1185">Reference proteome</keyword>